<reference evidence="1 2" key="1">
    <citation type="submission" date="2020-06" db="EMBL/GenBank/DDBJ databases">
        <title>Transcriptomic and genomic resources for Thalictrum thalictroides and T. hernandezii: Facilitating candidate gene discovery in an emerging model plant lineage.</title>
        <authorList>
            <person name="Arias T."/>
            <person name="Riano-Pachon D.M."/>
            <person name="Di Stilio V.S."/>
        </authorList>
    </citation>
    <scope>NUCLEOTIDE SEQUENCE [LARGE SCALE GENOMIC DNA]</scope>
    <source>
        <strain evidence="2">cv. WT478/WT964</strain>
        <tissue evidence="1">Leaves</tissue>
    </source>
</reference>
<sequence length="59" mass="6646">MELSGTNALTTLQLGYKHMQPHGSISVSDLITLHKLHLQAKHRAVEWYWVLPPRAAEGI</sequence>
<gene>
    <name evidence="1" type="ORF">FRX31_011696</name>
</gene>
<evidence type="ECO:0000313" key="2">
    <source>
        <dbReference type="Proteomes" id="UP000554482"/>
    </source>
</evidence>
<comment type="caution">
    <text evidence="1">The sequence shown here is derived from an EMBL/GenBank/DDBJ whole genome shotgun (WGS) entry which is preliminary data.</text>
</comment>
<organism evidence="1 2">
    <name type="scientific">Thalictrum thalictroides</name>
    <name type="common">Rue-anemone</name>
    <name type="synonym">Anemone thalictroides</name>
    <dbReference type="NCBI Taxonomy" id="46969"/>
    <lineage>
        <taxon>Eukaryota</taxon>
        <taxon>Viridiplantae</taxon>
        <taxon>Streptophyta</taxon>
        <taxon>Embryophyta</taxon>
        <taxon>Tracheophyta</taxon>
        <taxon>Spermatophyta</taxon>
        <taxon>Magnoliopsida</taxon>
        <taxon>Ranunculales</taxon>
        <taxon>Ranunculaceae</taxon>
        <taxon>Thalictroideae</taxon>
        <taxon>Thalictrum</taxon>
    </lineage>
</organism>
<accession>A0A7J6WMW8</accession>
<dbReference type="Proteomes" id="UP000554482">
    <property type="component" value="Unassembled WGS sequence"/>
</dbReference>
<protein>
    <submittedName>
        <fullName evidence="1">Uncharacterized protein</fullName>
    </submittedName>
</protein>
<dbReference type="EMBL" id="JABWDY010012930">
    <property type="protein sequence ID" value="KAF5198716.1"/>
    <property type="molecule type" value="Genomic_DNA"/>
</dbReference>
<name>A0A7J6WMW8_THATH</name>
<proteinExistence type="predicted"/>
<evidence type="ECO:0000313" key="1">
    <source>
        <dbReference type="EMBL" id="KAF5198716.1"/>
    </source>
</evidence>
<keyword evidence="2" id="KW-1185">Reference proteome</keyword>
<dbReference type="AlphaFoldDB" id="A0A7J6WMW8"/>